<feature type="transmembrane region" description="Helical" evidence="1">
    <location>
        <begin position="161"/>
        <end position="180"/>
    </location>
</feature>
<keyword evidence="1" id="KW-1133">Transmembrane helix</keyword>
<organism evidence="2 3">
    <name type="scientific">Crotalaria pallida</name>
    <name type="common">Smooth rattlebox</name>
    <name type="synonym">Crotalaria striata</name>
    <dbReference type="NCBI Taxonomy" id="3830"/>
    <lineage>
        <taxon>Eukaryota</taxon>
        <taxon>Viridiplantae</taxon>
        <taxon>Streptophyta</taxon>
        <taxon>Embryophyta</taxon>
        <taxon>Tracheophyta</taxon>
        <taxon>Spermatophyta</taxon>
        <taxon>Magnoliopsida</taxon>
        <taxon>eudicotyledons</taxon>
        <taxon>Gunneridae</taxon>
        <taxon>Pentapetalae</taxon>
        <taxon>rosids</taxon>
        <taxon>fabids</taxon>
        <taxon>Fabales</taxon>
        <taxon>Fabaceae</taxon>
        <taxon>Papilionoideae</taxon>
        <taxon>50 kb inversion clade</taxon>
        <taxon>genistoids sensu lato</taxon>
        <taxon>core genistoids</taxon>
        <taxon>Crotalarieae</taxon>
        <taxon>Crotalaria</taxon>
    </lineage>
</organism>
<gene>
    <name evidence="2" type="ORF">RIF29_09979</name>
</gene>
<evidence type="ECO:0000313" key="2">
    <source>
        <dbReference type="EMBL" id="KAK7281737.1"/>
    </source>
</evidence>
<dbReference type="PANTHER" id="PTHR36357:SF1">
    <property type="entry name" value="OS03G0148300 PROTEIN"/>
    <property type="match status" value="1"/>
</dbReference>
<dbReference type="PANTHER" id="PTHR36357">
    <property type="entry name" value="OS03G0148300 PROTEIN"/>
    <property type="match status" value="1"/>
</dbReference>
<proteinExistence type="predicted"/>
<name>A0AAN9IJN7_CROPI</name>
<evidence type="ECO:0000256" key="1">
    <source>
        <dbReference type="SAM" id="Phobius"/>
    </source>
</evidence>
<reference evidence="2 3" key="1">
    <citation type="submission" date="2024-01" db="EMBL/GenBank/DDBJ databases">
        <title>The genomes of 5 underutilized Papilionoideae crops provide insights into root nodulation and disease resistanc.</title>
        <authorList>
            <person name="Yuan L."/>
        </authorList>
    </citation>
    <scope>NUCLEOTIDE SEQUENCE [LARGE SCALE GENOMIC DNA]</scope>
    <source>
        <strain evidence="2">ZHUSHIDOU_FW_LH</strain>
        <tissue evidence="2">Leaf</tissue>
    </source>
</reference>
<keyword evidence="3" id="KW-1185">Reference proteome</keyword>
<keyword evidence="1" id="KW-0472">Membrane</keyword>
<comment type="caution">
    <text evidence="2">The sequence shown here is derived from an EMBL/GenBank/DDBJ whole genome shotgun (WGS) entry which is preliminary data.</text>
</comment>
<dbReference type="Proteomes" id="UP001372338">
    <property type="component" value="Unassembled WGS sequence"/>
</dbReference>
<protein>
    <submittedName>
        <fullName evidence="2">Uncharacterized protein</fullName>
    </submittedName>
</protein>
<feature type="transmembrane region" description="Helical" evidence="1">
    <location>
        <begin position="126"/>
        <end position="149"/>
    </location>
</feature>
<dbReference type="EMBL" id="JAYWIO010000002">
    <property type="protein sequence ID" value="KAK7281737.1"/>
    <property type="molecule type" value="Genomic_DNA"/>
</dbReference>
<accession>A0AAN9IJN7</accession>
<dbReference type="AlphaFoldDB" id="A0AAN9IJN7"/>
<evidence type="ECO:0000313" key="3">
    <source>
        <dbReference type="Proteomes" id="UP001372338"/>
    </source>
</evidence>
<sequence>MPRYTTPRWVNWLTFKDINGLVEQNVQLRRLVRGIVCGSCTTGEAKKLKEFALDQPEVYEIKMGDQVFRRLGDPHLEFVERLIKNQFDKVVYRHFGSAVPPTFAFVSAETMVGLAESTKRVQIIKILITVPSCFKHFLASVILPSAYLYRLLQQPCYMPDISIILLLFLVIFILYLVHLCRFCGECLN</sequence>
<keyword evidence="1" id="KW-0812">Transmembrane</keyword>